<feature type="compositionally biased region" description="Polar residues" evidence="3">
    <location>
        <begin position="377"/>
        <end position="391"/>
    </location>
</feature>
<feature type="region of interest" description="Disordered" evidence="3">
    <location>
        <begin position="506"/>
        <end position="557"/>
    </location>
</feature>
<reference evidence="4 5" key="1">
    <citation type="journal article" date="2008" name="Science">
        <title>The Physcomitrella genome reveals evolutionary insights into the conquest of land by plants.</title>
        <authorList>
            <person name="Rensing S."/>
            <person name="Lang D."/>
            <person name="Zimmer A."/>
            <person name="Terry A."/>
            <person name="Salamov A."/>
            <person name="Shapiro H."/>
            <person name="Nishiyama T."/>
            <person name="Perroud P.-F."/>
            <person name="Lindquist E."/>
            <person name="Kamisugi Y."/>
            <person name="Tanahashi T."/>
            <person name="Sakakibara K."/>
            <person name="Fujita T."/>
            <person name="Oishi K."/>
            <person name="Shin-I T."/>
            <person name="Kuroki Y."/>
            <person name="Toyoda A."/>
            <person name="Suzuki Y."/>
            <person name="Hashimoto A."/>
            <person name="Yamaguchi K."/>
            <person name="Sugano A."/>
            <person name="Kohara Y."/>
            <person name="Fujiyama A."/>
            <person name="Anterola A."/>
            <person name="Aoki S."/>
            <person name="Ashton N."/>
            <person name="Barbazuk W.B."/>
            <person name="Barker E."/>
            <person name="Bennetzen J."/>
            <person name="Bezanilla M."/>
            <person name="Blankenship R."/>
            <person name="Cho S.H."/>
            <person name="Dutcher S."/>
            <person name="Estelle M."/>
            <person name="Fawcett J.A."/>
            <person name="Gundlach H."/>
            <person name="Hanada K."/>
            <person name="Heyl A."/>
            <person name="Hicks K.A."/>
            <person name="Hugh J."/>
            <person name="Lohr M."/>
            <person name="Mayer K."/>
            <person name="Melkozernov A."/>
            <person name="Murata T."/>
            <person name="Nelson D."/>
            <person name="Pils B."/>
            <person name="Prigge M."/>
            <person name="Reiss B."/>
            <person name="Renner T."/>
            <person name="Rombauts S."/>
            <person name="Rushton P."/>
            <person name="Sanderfoot A."/>
            <person name="Schween G."/>
            <person name="Shiu S.-H."/>
            <person name="Stueber K."/>
            <person name="Theodoulou F.L."/>
            <person name="Tu H."/>
            <person name="Van de Peer Y."/>
            <person name="Verrier P.J."/>
            <person name="Waters E."/>
            <person name="Wood A."/>
            <person name="Yang L."/>
            <person name="Cove D."/>
            <person name="Cuming A."/>
            <person name="Hasebe M."/>
            <person name="Lucas S."/>
            <person name="Mishler D.B."/>
            <person name="Reski R."/>
            <person name="Grigoriev I."/>
            <person name="Quatrano R.S."/>
            <person name="Boore J.L."/>
        </authorList>
    </citation>
    <scope>NUCLEOTIDE SEQUENCE [LARGE SCALE GENOMIC DNA]</scope>
    <source>
        <strain evidence="4 5">cv. Gransden 2004</strain>
    </source>
</reference>
<reference evidence="4" key="3">
    <citation type="submission" date="2020-12" db="UniProtKB">
        <authorList>
            <consortium name="EnsemblPlants"/>
        </authorList>
    </citation>
    <scope>IDENTIFICATION</scope>
</reference>
<dbReference type="EMBL" id="ABEU02000024">
    <property type="status" value="NOT_ANNOTATED_CDS"/>
    <property type="molecule type" value="Genomic_DNA"/>
</dbReference>
<evidence type="ECO:0000313" key="4">
    <source>
        <dbReference type="EnsemblPlants" id="Pp3c24_20700V3.2"/>
    </source>
</evidence>
<dbReference type="KEGG" id="ppp:112276748"/>
<feature type="compositionally biased region" description="Polar residues" evidence="3">
    <location>
        <begin position="177"/>
        <end position="186"/>
    </location>
</feature>
<proteinExistence type="inferred from homology"/>
<keyword evidence="2" id="KW-0175">Coiled coil</keyword>
<dbReference type="GeneID" id="112276748"/>
<feature type="compositionally biased region" description="Low complexity" evidence="3">
    <location>
        <begin position="74"/>
        <end position="127"/>
    </location>
</feature>
<dbReference type="OMA" id="CEMLMAS"/>
<dbReference type="GO" id="GO:0005880">
    <property type="term" value="C:nuclear microtubule"/>
    <property type="evidence" value="ECO:0000318"/>
    <property type="project" value="GO_Central"/>
</dbReference>
<feature type="coiled-coil region" evidence="2">
    <location>
        <begin position="738"/>
        <end position="786"/>
    </location>
</feature>
<sequence>MVAAVAPSSSPTPAGNVQETQTEKKKEVGNVQNYGGLPPAEKVKVVRKTRTMEITSRYKSAITAPSPPVAPAGSRRNPSPLSRNPSPLSRNPSPARQPSPASSSRQPSPVRNRSTSSSSSIKGASESLVRHPSPTLGRSINAPEVLKRSYSTERRRPWPAVTPSSESKSTPTSSTTDGLASSTKVRPQTRGPELWPSMSAAKQSADSNDDNVSDCLSEGGTEKEAPSKIPKPALNSAGNGNGNGHVLGSPSRKGSPMRRQSIDQAETTRPTENSHSKPDQQRWPGMSTGKVSGGTMTRSMDLNVDRERPLARSSTMTAQSRPGTPSSRIKATPSRSFNRSVNEAPVATPGQTLSRRNPTPTRGRTGTTENAAREPGPSTNGNGAHPSSNATGPGEHATHARRLSQESVATVDSLSTPQENMSDTESVSSGGSIPGSRAGRGTTVPARVWQDMNGRIRRFSEGDRSRSSDVDLPAVAIAPVKTVRRTKVLPYQPAASMLMNQSMNGSTTSAWALSPGRASGNSAPSTPHPPSSPSHSKGTSPLRGLPSPQRSRPVHGSAAALAGTARNFAGTTLSFGIDGRSRGKKTLTQQEEAQLLRILHNRWLQWRFVNARAEAVMSAQKAAAERQLYNVWLKTSELRTSVAMQRIKLQQARQAHKLRSILSTHATHLEDWETLEEEHSNALTGCMEALESAILRVPVTGGARADVQAVKEALNSAVDVLNAVEASVHFLLPKTDSMEALLSQLAETAAQERALLEECGDLLSVAAALEVEERSLRTHLIQLENERQRLFKAESLNGTLNASSSYLSTP</sequence>
<dbReference type="GO" id="GO:0051225">
    <property type="term" value="P:spindle assembly"/>
    <property type="evidence" value="ECO:0000318"/>
    <property type="project" value="GO_Central"/>
</dbReference>
<dbReference type="EnsemblPlants" id="Pp3c24_20700V3.3">
    <property type="protein sequence ID" value="Pp3c24_20700V3.3"/>
    <property type="gene ID" value="Pp3c24_20700"/>
</dbReference>
<dbReference type="OrthoDB" id="1924320at2759"/>
<dbReference type="PANTHER" id="PTHR31807">
    <property type="entry name" value="AUGMIN FAMILY MEMBER"/>
    <property type="match status" value="1"/>
</dbReference>
<evidence type="ECO:0000256" key="2">
    <source>
        <dbReference type="SAM" id="Coils"/>
    </source>
</evidence>
<feature type="compositionally biased region" description="Polar residues" evidence="3">
    <location>
        <begin position="405"/>
        <end position="431"/>
    </location>
</feature>
<reference evidence="4 5" key="2">
    <citation type="journal article" date="2018" name="Plant J.">
        <title>The Physcomitrella patens chromosome-scale assembly reveals moss genome structure and evolution.</title>
        <authorList>
            <person name="Lang D."/>
            <person name="Ullrich K.K."/>
            <person name="Murat F."/>
            <person name="Fuchs J."/>
            <person name="Jenkins J."/>
            <person name="Haas F.B."/>
            <person name="Piednoel M."/>
            <person name="Gundlach H."/>
            <person name="Van Bel M."/>
            <person name="Meyberg R."/>
            <person name="Vives C."/>
            <person name="Morata J."/>
            <person name="Symeonidi A."/>
            <person name="Hiss M."/>
            <person name="Muchero W."/>
            <person name="Kamisugi Y."/>
            <person name="Saleh O."/>
            <person name="Blanc G."/>
            <person name="Decker E.L."/>
            <person name="van Gessel N."/>
            <person name="Grimwood J."/>
            <person name="Hayes R.D."/>
            <person name="Graham S.W."/>
            <person name="Gunter L.E."/>
            <person name="McDaniel S.F."/>
            <person name="Hoernstein S.N.W."/>
            <person name="Larsson A."/>
            <person name="Li F.W."/>
            <person name="Perroud P.F."/>
            <person name="Phillips J."/>
            <person name="Ranjan P."/>
            <person name="Rokshar D.S."/>
            <person name="Rothfels C.J."/>
            <person name="Schneider L."/>
            <person name="Shu S."/>
            <person name="Stevenson D.W."/>
            <person name="Thummler F."/>
            <person name="Tillich M."/>
            <person name="Villarreal Aguilar J.C."/>
            <person name="Widiez T."/>
            <person name="Wong G.K."/>
            <person name="Wymore A."/>
            <person name="Zhang Y."/>
            <person name="Zimmer A.D."/>
            <person name="Quatrano R.S."/>
            <person name="Mayer K.F.X."/>
            <person name="Goodstein D."/>
            <person name="Casacuberta J.M."/>
            <person name="Vandepoele K."/>
            <person name="Reski R."/>
            <person name="Cuming A.C."/>
            <person name="Tuskan G.A."/>
            <person name="Maumus F."/>
            <person name="Salse J."/>
            <person name="Schmutz J."/>
            <person name="Rensing S.A."/>
        </authorList>
    </citation>
    <scope>NUCLEOTIDE SEQUENCE [LARGE SCALE GENOMIC DNA]</scope>
    <source>
        <strain evidence="4 5">cv. Gransden 2004</strain>
    </source>
</reference>
<accession>A0A7I4CLH6</accession>
<dbReference type="GO" id="GO:0005737">
    <property type="term" value="C:cytoplasm"/>
    <property type="evidence" value="ECO:0000318"/>
    <property type="project" value="GO_Central"/>
</dbReference>
<dbReference type="Pfam" id="PF04484">
    <property type="entry name" value="QWRF"/>
    <property type="match status" value="1"/>
</dbReference>
<gene>
    <name evidence="4" type="primary">LOC112276748</name>
</gene>
<evidence type="ECO:0000256" key="1">
    <source>
        <dbReference type="ARBA" id="ARBA00010016"/>
    </source>
</evidence>
<dbReference type="Proteomes" id="UP000006727">
    <property type="component" value="Chromosome 24"/>
</dbReference>
<feature type="compositionally biased region" description="Polar residues" evidence="3">
    <location>
        <begin position="262"/>
        <end position="271"/>
    </location>
</feature>
<feature type="compositionally biased region" description="Low complexity" evidence="3">
    <location>
        <begin position="1"/>
        <end position="14"/>
    </location>
</feature>
<comment type="similarity">
    <text evidence="1">Belongs to the QWRF family.</text>
</comment>
<dbReference type="GO" id="GO:0008017">
    <property type="term" value="F:microtubule binding"/>
    <property type="evidence" value="ECO:0000318"/>
    <property type="project" value="GO_Central"/>
</dbReference>
<protein>
    <submittedName>
        <fullName evidence="4">Uncharacterized protein</fullName>
    </submittedName>
</protein>
<name>A0A7I4CLH6_PHYPA</name>
<dbReference type="AlphaFoldDB" id="A0A7I4CLH6"/>
<organism evidence="4 5">
    <name type="scientific">Physcomitrium patens</name>
    <name type="common">Spreading-leaved earth moss</name>
    <name type="synonym">Physcomitrella patens</name>
    <dbReference type="NCBI Taxonomy" id="3218"/>
    <lineage>
        <taxon>Eukaryota</taxon>
        <taxon>Viridiplantae</taxon>
        <taxon>Streptophyta</taxon>
        <taxon>Embryophyta</taxon>
        <taxon>Bryophyta</taxon>
        <taxon>Bryophytina</taxon>
        <taxon>Bryopsida</taxon>
        <taxon>Funariidae</taxon>
        <taxon>Funariales</taxon>
        <taxon>Funariaceae</taxon>
        <taxon>Physcomitrium</taxon>
    </lineage>
</organism>
<feature type="compositionally biased region" description="Polar residues" evidence="3">
    <location>
        <begin position="312"/>
        <end position="341"/>
    </location>
</feature>
<dbReference type="FunCoup" id="A0A7I4CLH6">
    <property type="interactions" value="2645"/>
</dbReference>
<dbReference type="Gramene" id="Pp3c24_20700V3.2">
    <property type="protein sequence ID" value="Pp3c24_20700V3.2"/>
    <property type="gene ID" value="Pp3c24_20700"/>
</dbReference>
<feature type="compositionally biased region" description="Low complexity" evidence="3">
    <location>
        <begin position="162"/>
        <end position="176"/>
    </location>
</feature>
<keyword evidence="5" id="KW-1185">Reference proteome</keyword>
<dbReference type="Gramene" id="Pp3c24_20700V3.3">
    <property type="protein sequence ID" value="Pp3c24_20700V3.3"/>
    <property type="gene ID" value="Pp3c24_20700"/>
</dbReference>
<feature type="compositionally biased region" description="Basic and acidic residues" evidence="3">
    <location>
        <begin position="145"/>
        <end position="156"/>
    </location>
</feature>
<dbReference type="RefSeq" id="XP_024364156.1">
    <property type="nucleotide sequence ID" value="XM_024508388.2"/>
</dbReference>
<feature type="region of interest" description="Disordered" evidence="3">
    <location>
        <begin position="1"/>
        <end position="449"/>
    </location>
</feature>
<dbReference type="PANTHER" id="PTHR31807:SF37">
    <property type="entry name" value="HAUS AUGMIN-LIKE COMPLEX SUBUNIT 8"/>
    <property type="match status" value="1"/>
</dbReference>
<dbReference type="EnsemblPlants" id="Pp3c24_20700V3.2">
    <property type="protein sequence ID" value="Pp3c24_20700V3.2"/>
    <property type="gene ID" value="Pp3c24_20700"/>
</dbReference>
<feature type="compositionally biased region" description="Low complexity" evidence="3">
    <location>
        <begin position="358"/>
        <end position="368"/>
    </location>
</feature>
<evidence type="ECO:0000313" key="5">
    <source>
        <dbReference type="Proteomes" id="UP000006727"/>
    </source>
</evidence>
<dbReference type="InterPro" id="IPR007573">
    <property type="entry name" value="QWRF"/>
</dbReference>
<evidence type="ECO:0000256" key="3">
    <source>
        <dbReference type="SAM" id="MobiDB-lite"/>
    </source>
</evidence>